<gene>
    <name evidence="2" type="ORF">FRACA_2710006</name>
</gene>
<feature type="compositionally biased region" description="Low complexity" evidence="1">
    <location>
        <begin position="40"/>
        <end position="54"/>
    </location>
</feature>
<evidence type="ECO:0000313" key="2">
    <source>
        <dbReference type="EMBL" id="SNQ48725.1"/>
    </source>
</evidence>
<protein>
    <submittedName>
        <fullName evidence="2">Uncharacterized protein</fullName>
    </submittedName>
</protein>
<organism evidence="2 3">
    <name type="scientific">Frankia canadensis</name>
    <dbReference type="NCBI Taxonomy" id="1836972"/>
    <lineage>
        <taxon>Bacteria</taxon>
        <taxon>Bacillati</taxon>
        <taxon>Actinomycetota</taxon>
        <taxon>Actinomycetes</taxon>
        <taxon>Frankiales</taxon>
        <taxon>Frankiaceae</taxon>
        <taxon>Frankia</taxon>
    </lineage>
</organism>
<evidence type="ECO:0000313" key="3">
    <source>
        <dbReference type="Proteomes" id="UP000234331"/>
    </source>
</evidence>
<evidence type="ECO:0000256" key="1">
    <source>
        <dbReference type="SAM" id="MobiDB-lite"/>
    </source>
</evidence>
<reference evidence="2 3" key="1">
    <citation type="submission" date="2017-06" db="EMBL/GenBank/DDBJ databases">
        <authorList>
            <person name="Kim H.J."/>
            <person name="Triplett B.A."/>
        </authorList>
    </citation>
    <scope>NUCLEOTIDE SEQUENCE [LARGE SCALE GENOMIC DNA]</scope>
    <source>
        <strain evidence="2">FRACA_ARgP5</strain>
    </source>
</reference>
<proteinExistence type="predicted"/>
<sequence>MSVAFVDGAPAGVRRARAHFGTFRGERGRRTPDDRPRRPAGPAGPAASTPPAGELARIPSQPEEVSRS</sequence>
<name>A0A2I2KSS3_9ACTN</name>
<feature type="region of interest" description="Disordered" evidence="1">
    <location>
        <begin position="1"/>
        <end position="68"/>
    </location>
</feature>
<dbReference type="EMBL" id="FZMO01000192">
    <property type="protein sequence ID" value="SNQ48725.1"/>
    <property type="molecule type" value="Genomic_DNA"/>
</dbReference>
<dbReference type="AlphaFoldDB" id="A0A2I2KSS3"/>
<dbReference type="Proteomes" id="UP000234331">
    <property type="component" value="Unassembled WGS sequence"/>
</dbReference>
<feature type="compositionally biased region" description="Basic and acidic residues" evidence="1">
    <location>
        <begin position="24"/>
        <end position="37"/>
    </location>
</feature>
<accession>A0A2I2KSS3</accession>
<keyword evidence="3" id="KW-1185">Reference proteome</keyword>